<gene>
    <name evidence="2" type="ORF">PFY00_13120</name>
</gene>
<feature type="domain" description="HTH marR-type" evidence="1">
    <location>
        <begin position="20"/>
        <end position="153"/>
    </location>
</feature>
<dbReference type="InterPro" id="IPR039422">
    <property type="entry name" value="MarR/SlyA-like"/>
</dbReference>
<accession>A0ABT4XV38</accession>
<evidence type="ECO:0000259" key="1">
    <source>
        <dbReference type="PROSITE" id="PS50995"/>
    </source>
</evidence>
<dbReference type="InterPro" id="IPR000835">
    <property type="entry name" value="HTH_MarR-typ"/>
</dbReference>
<dbReference type="Gene3D" id="1.10.10.10">
    <property type="entry name" value="Winged helix-like DNA-binding domain superfamily/Winged helix DNA-binding domain"/>
    <property type="match status" value="1"/>
</dbReference>
<reference evidence="2 3" key="1">
    <citation type="submission" date="2023-01" db="EMBL/GenBank/DDBJ databases">
        <title>Thalassococcus onchidii sp. nov., isolated from a marine invertebrate from the South China Sea.</title>
        <authorList>
            <person name="Xu S."/>
            <person name="Liu Z."/>
            <person name="Xu Y."/>
        </authorList>
    </citation>
    <scope>NUCLEOTIDE SEQUENCE [LARGE SCALE GENOMIC DNA]</scope>
    <source>
        <strain evidence="2 3">KCTC 32084</strain>
    </source>
</reference>
<keyword evidence="3" id="KW-1185">Reference proteome</keyword>
<dbReference type="PANTHER" id="PTHR33164">
    <property type="entry name" value="TRANSCRIPTIONAL REGULATOR, MARR FAMILY"/>
    <property type="match status" value="1"/>
</dbReference>
<dbReference type="SUPFAM" id="SSF46785">
    <property type="entry name" value="Winged helix' DNA-binding domain"/>
    <property type="match status" value="1"/>
</dbReference>
<dbReference type="RefSeq" id="WP_271433026.1">
    <property type="nucleotide sequence ID" value="NZ_JAQIOY010000004.1"/>
</dbReference>
<organism evidence="2 3">
    <name type="scientific">Thalassococcus lentus</name>
    <dbReference type="NCBI Taxonomy" id="1210524"/>
    <lineage>
        <taxon>Bacteria</taxon>
        <taxon>Pseudomonadati</taxon>
        <taxon>Pseudomonadota</taxon>
        <taxon>Alphaproteobacteria</taxon>
        <taxon>Rhodobacterales</taxon>
        <taxon>Roseobacteraceae</taxon>
        <taxon>Thalassococcus</taxon>
    </lineage>
</organism>
<comment type="caution">
    <text evidence="2">The sequence shown here is derived from an EMBL/GenBank/DDBJ whole genome shotgun (WGS) entry which is preliminary data.</text>
</comment>
<dbReference type="PANTHER" id="PTHR33164:SF13">
    <property type="entry name" value="4-HYDROXYPHENYLACETATE CATABOLISM PROTEIN"/>
    <property type="match status" value="1"/>
</dbReference>
<dbReference type="InterPro" id="IPR036388">
    <property type="entry name" value="WH-like_DNA-bd_sf"/>
</dbReference>
<evidence type="ECO:0000313" key="3">
    <source>
        <dbReference type="Proteomes" id="UP001210720"/>
    </source>
</evidence>
<dbReference type="EMBL" id="JAQIOY010000004">
    <property type="protein sequence ID" value="MDA7425668.1"/>
    <property type="molecule type" value="Genomic_DNA"/>
</dbReference>
<proteinExistence type="predicted"/>
<dbReference type="SMART" id="SM00347">
    <property type="entry name" value="HTH_MARR"/>
    <property type="match status" value="1"/>
</dbReference>
<dbReference type="Proteomes" id="UP001210720">
    <property type="component" value="Unassembled WGS sequence"/>
</dbReference>
<dbReference type="PROSITE" id="PS50995">
    <property type="entry name" value="HTH_MARR_2"/>
    <property type="match status" value="1"/>
</dbReference>
<protein>
    <submittedName>
        <fullName evidence="2">MarR family transcriptional regulator</fullName>
    </submittedName>
</protein>
<dbReference type="InterPro" id="IPR036390">
    <property type="entry name" value="WH_DNA-bd_sf"/>
</dbReference>
<evidence type="ECO:0000313" key="2">
    <source>
        <dbReference type="EMBL" id="MDA7425668.1"/>
    </source>
</evidence>
<dbReference type="Pfam" id="PF01047">
    <property type="entry name" value="MarR"/>
    <property type="match status" value="1"/>
</dbReference>
<sequence>MAKYDGDKVEKVRQRRLHEEQNLFSRLPATYAASRKQGQQILQRAAGLSVVEWRTLWDLSEAGTLTIRELAEIQRADHSLLSRALPAMQKKGLVSMQRDAGDGRQTIVALTDAGRAAYKRAAPSMKRRRDALREQFTPEELTTFVDYLDRLEAFLRQPIDDILYEKERVN</sequence>
<name>A0ABT4XV38_9RHOB</name>